<protein>
    <recommendedName>
        <fullName evidence="8 10">Phosphate acyltransferase</fullName>
        <ecNumber evidence="8 10">2.3.1.274</ecNumber>
    </recommendedName>
    <alternativeName>
        <fullName evidence="10">Acyl-ACP phosphotransacylase</fullName>
    </alternativeName>
    <alternativeName>
        <fullName evidence="10">Acyl-[acyl-carrier-protein]--phosphate acyltransferase</fullName>
    </alternativeName>
    <alternativeName>
        <fullName evidence="10">Phosphate-acyl-ACP acyltransferase</fullName>
    </alternativeName>
</protein>
<dbReference type="InterPro" id="IPR012281">
    <property type="entry name" value="Phospholipid_synth_PlsX-like"/>
</dbReference>
<dbReference type="NCBIfam" id="TIGR00182">
    <property type="entry name" value="plsX"/>
    <property type="match status" value="1"/>
</dbReference>
<dbReference type="Gene3D" id="3.40.718.10">
    <property type="entry name" value="Isopropylmalate Dehydrogenase"/>
    <property type="match status" value="1"/>
</dbReference>
<dbReference type="STRING" id="1396821.SAMN05444515_10845"/>
<evidence type="ECO:0000256" key="3">
    <source>
        <dbReference type="ARBA" id="ARBA00022516"/>
    </source>
</evidence>
<dbReference type="Proteomes" id="UP000199256">
    <property type="component" value="Unassembled WGS sequence"/>
</dbReference>
<keyword evidence="12" id="KW-1185">Reference proteome</keyword>
<comment type="function">
    <text evidence="10">Catalyzes the reversible formation of acyl-phosphate (acyl-PO(4)) from acyl-[acyl-carrier-protein] (acyl-ACP). This enzyme utilizes acyl-ACP as fatty acyl donor, but not acyl-CoA.</text>
</comment>
<evidence type="ECO:0000256" key="10">
    <source>
        <dbReference type="HAMAP-Rule" id="MF_00019"/>
    </source>
</evidence>
<evidence type="ECO:0000256" key="7">
    <source>
        <dbReference type="ARBA" id="ARBA00023264"/>
    </source>
</evidence>
<keyword evidence="4 10" id="KW-0808">Transferase</keyword>
<comment type="similarity">
    <text evidence="10">Belongs to the PlsX family.</text>
</comment>
<gene>
    <name evidence="10" type="primary">plsX</name>
    <name evidence="11" type="ORF">SAMN05444515_10845</name>
</gene>
<dbReference type="Pfam" id="PF02504">
    <property type="entry name" value="FA_synthesis"/>
    <property type="match status" value="1"/>
</dbReference>
<dbReference type="UniPathway" id="UPA00085"/>
<comment type="catalytic activity">
    <reaction evidence="1 10">
        <text>a fatty acyl-[ACP] + phosphate = an acyl phosphate + holo-[ACP]</text>
        <dbReference type="Rhea" id="RHEA:42292"/>
        <dbReference type="Rhea" id="RHEA-COMP:9685"/>
        <dbReference type="Rhea" id="RHEA-COMP:14125"/>
        <dbReference type="ChEBI" id="CHEBI:43474"/>
        <dbReference type="ChEBI" id="CHEBI:59918"/>
        <dbReference type="ChEBI" id="CHEBI:64479"/>
        <dbReference type="ChEBI" id="CHEBI:138651"/>
        <dbReference type="EC" id="2.3.1.274"/>
    </reaction>
</comment>
<dbReference type="OrthoDB" id="9806408at2"/>
<evidence type="ECO:0000256" key="2">
    <source>
        <dbReference type="ARBA" id="ARBA00022490"/>
    </source>
</evidence>
<keyword evidence="6 10" id="KW-0594">Phospholipid biosynthesis</keyword>
<sequence>MSGLFTIALDAMGGDHGPHVVVPAALKALAEFSDIHLILVGDKARLEKELSAVGKAPSDRLRIHHAAQVVGMDEPPTQALRNKKDSSMRVAINLVKHQQADACVSAGNTGALMATARYVLKTLPGIDRPAIITAIPAIKGHTHMLDLGANVDCSANHLYQFAVMGSELASAVDNVNNPRVGLLNIGEEDIKGNDQVKEAAHMLEQSHLNYIGFVEGNDIYCGDVDVVVCDGFVGNVALKTSEGVARMVSHYMRAEFKRGLFSRLAALVAMPVLRKFRSRIDPRAYNGASLLGLQGVVIKSHGGADAVAFENAIRIARIEARKRVPQRIDKRLEELLSEESAT</sequence>
<organism evidence="11 12">
    <name type="scientific">Ectothiorhodospira marina</name>
    <dbReference type="NCBI Taxonomy" id="1396821"/>
    <lineage>
        <taxon>Bacteria</taxon>
        <taxon>Pseudomonadati</taxon>
        <taxon>Pseudomonadota</taxon>
        <taxon>Gammaproteobacteria</taxon>
        <taxon>Chromatiales</taxon>
        <taxon>Ectothiorhodospiraceae</taxon>
        <taxon>Ectothiorhodospira</taxon>
    </lineage>
</organism>
<dbReference type="EMBL" id="FOAA01000008">
    <property type="protein sequence ID" value="SEL02392.1"/>
    <property type="molecule type" value="Genomic_DNA"/>
</dbReference>
<dbReference type="GO" id="GO:0008654">
    <property type="term" value="P:phospholipid biosynthetic process"/>
    <property type="evidence" value="ECO:0007669"/>
    <property type="project" value="UniProtKB-KW"/>
</dbReference>
<evidence type="ECO:0000313" key="12">
    <source>
        <dbReference type="Proteomes" id="UP000199256"/>
    </source>
</evidence>
<keyword evidence="11" id="KW-0012">Acyltransferase</keyword>
<proteinExistence type="inferred from homology"/>
<dbReference type="SUPFAM" id="SSF53659">
    <property type="entry name" value="Isocitrate/Isopropylmalate dehydrogenase-like"/>
    <property type="match status" value="1"/>
</dbReference>
<dbReference type="GO" id="GO:0005737">
    <property type="term" value="C:cytoplasm"/>
    <property type="evidence" value="ECO:0007669"/>
    <property type="project" value="UniProtKB-SubCell"/>
</dbReference>
<evidence type="ECO:0000256" key="4">
    <source>
        <dbReference type="ARBA" id="ARBA00022679"/>
    </source>
</evidence>
<accession>A0A1H7LU05</accession>
<keyword evidence="5 10" id="KW-0443">Lipid metabolism</keyword>
<comment type="subcellular location">
    <subcellularLocation>
        <location evidence="10">Cytoplasm</location>
    </subcellularLocation>
    <text evidence="10">Associated with the membrane possibly through PlsY.</text>
</comment>
<dbReference type="PIRSF" id="PIRSF002465">
    <property type="entry name" value="Phsphlp_syn_PlsX"/>
    <property type="match status" value="1"/>
</dbReference>
<dbReference type="PANTHER" id="PTHR30100:SF1">
    <property type="entry name" value="PHOSPHATE ACYLTRANSFERASE"/>
    <property type="match status" value="1"/>
</dbReference>
<dbReference type="EC" id="2.3.1.274" evidence="8 10"/>
<reference evidence="12" key="1">
    <citation type="submission" date="2016-10" db="EMBL/GenBank/DDBJ databases">
        <authorList>
            <person name="Varghese N."/>
            <person name="Submissions S."/>
        </authorList>
    </citation>
    <scope>NUCLEOTIDE SEQUENCE [LARGE SCALE GENOMIC DNA]</scope>
    <source>
        <strain evidence="12">DSM 241</strain>
    </source>
</reference>
<evidence type="ECO:0000256" key="1">
    <source>
        <dbReference type="ARBA" id="ARBA00001232"/>
    </source>
</evidence>
<dbReference type="HAMAP" id="MF_00019">
    <property type="entry name" value="PlsX"/>
    <property type="match status" value="1"/>
</dbReference>
<name>A0A1H7LU05_9GAMM</name>
<comment type="subunit">
    <text evidence="9 10">Homodimer. Probably interacts with PlsY.</text>
</comment>
<dbReference type="AlphaFoldDB" id="A0A1H7LU05"/>
<keyword evidence="3 10" id="KW-0444">Lipid biosynthesis</keyword>
<evidence type="ECO:0000256" key="6">
    <source>
        <dbReference type="ARBA" id="ARBA00023209"/>
    </source>
</evidence>
<dbReference type="InterPro" id="IPR003664">
    <property type="entry name" value="FA_synthesis"/>
</dbReference>
<keyword evidence="2 10" id="KW-0963">Cytoplasm</keyword>
<evidence type="ECO:0000313" key="11">
    <source>
        <dbReference type="EMBL" id="SEL02392.1"/>
    </source>
</evidence>
<dbReference type="GO" id="GO:0006633">
    <property type="term" value="P:fatty acid biosynthetic process"/>
    <property type="evidence" value="ECO:0007669"/>
    <property type="project" value="UniProtKB-UniRule"/>
</dbReference>
<dbReference type="GO" id="GO:0043811">
    <property type="term" value="F:phosphate:acyl-[acyl carrier protein] acyltransferase activity"/>
    <property type="evidence" value="ECO:0007669"/>
    <property type="project" value="UniProtKB-UniRule"/>
</dbReference>
<evidence type="ECO:0000256" key="8">
    <source>
        <dbReference type="ARBA" id="ARBA00024069"/>
    </source>
</evidence>
<dbReference type="PANTHER" id="PTHR30100">
    <property type="entry name" value="FATTY ACID/PHOSPHOLIPID SYNTHESIS PROTEIN PLSX"/>
    <property type="match status" value="1"/>
</dbReference>
<evidence type="ECO:0000256" key="9">
    <source>
        <dbReference type="ARBA" id="ARBA00046608"/>
    </source>
</evidence>
<evidence type="ECO:0000256" key="5">
    <source>
        <dbReference type="ARBA" id="ARBA00023098"/>
    </source>
</evidence>
<dbReference type="RefSeq" id="WP_090253319.1">
    <property type="nucleotide sequence ID" value="NZ_FOAA01000008.1"/>
</dbReference>
<keyword evidence="7 10" id="KW-1208">Phospholipid metabolism</keyword>
<comment type="pathway">
    <text evidence="10">Lipid metabolism; phospholipid metabolism.</text>
</comment>